<dbReference type="Pfam" id="PF07669">
    <property type="entry name" value="Eco57I"/>
    <property type="match status" value="1"/>
</dbReference>
<dbReference type="EC" id="2.1.1.72" evidence="1"/>
<dbReference type="GO" id="GO:0009007">
    <property type="term" value="F:site-specific DNA-methyltransferase (adenine-specific) activity"/>
    <property type="evidence" value="ECO:0007669"/>
    <property type="project" value="UniProtKB-EC"/>
</dbReference>
<evidence type="ECO:0000256" key="6">
    <source>
        <dbReference type="ARBA" id="ARBA00023125"/>
    </source>
</evidence>
<dbReference type="GO" id="GO:0032259">
    <property type="term" value="P:methylation"/>
    <property type="evidence" value="ECO:0007669"/>
    <property type="project" value="UniProtKB-KW"/>
</dbReference>
<dbReference type="InterPro" id="IPR025931">
    <property type="entry name" value="TaqI_C"/>
</dbReference>
<evidence type="ECO:0000256" key="4">
    <source>
        <dbReference type="ARBA" id="ARBA00022691"/>
    </source>
</evidence>
<evidence type="ECO:0000256" key="1">
    <source>
        <dbReference type="ARBA" id="ARBA00011900"/>
    </source>
</evidence>
<evidence type="ECO:0000256" key="5">
    <source>
        <dbReference type="ARBA" id="ARBA00022747"/>
    </source>
</evidence>
<comment type="catalytic activity">
    <reaction evidence="7">
        <text>a 2'-deoxyadenosine in DNA + S-adenosyl-L-methionine = an N(6)-methyl-2'-deoxyadenosine in DNA + S-adenosyl-L-homocysteine + H(+)</text>
        <dbReference type="Rhea" id="RHEA:15197"/>
        <dbReference type="Rhea" id="RHEA-COMP:12418"/>
        <dbReference type="Rhea" id="RHEA-COMP:12419"/>
        <dbReference type="ChEBI" id="CHEBI:15378"/>
        <dbReference type="ChEBI" id="CHEBI:57856"/>
        <dbReference type="ChEBI" id="CHEBI:59789"/>
        <dbReference type="ChEBI" id="CHEBI:90615"/>
        <dbReference type="ChEBI" id="CHEBI:90616"/>
        <dbReference type="EC" id="2.1.1.72"/>
    </reaction>
</comment>
<feature type="domain" description="Type II methyltransferase M.TaqI-like" evidence="8">
    <location>
        <begin position="315"/>
        <end position="490"/>
    </location>
</feature>
<protein>
    <recommendedName>
        <fullName evidence="1">site-specific DNA-methyltransferase (adenine-specific)</fullName>
        <ecNumber evidence="1">2.1.1.72</ecNumber>
    </recommendedName>
</protein>
<evidence type="ECO:0000259" key="9">
    <source>
        <dbReference type="Pfam" id="PF12950"/>
    </source>
</evidence>
<dbReference type="GO" id="GO:0003677">
    <property type="term" value="F:DNA binding"/>
    <property type="evidence" value="ECO:0007669"/>
    <property type="project" value="UniProtKB-KW"/>
</dbReference>
<dbReference type="GO" id="GO:0009307">
    <property type="term" value="P:DNA restriction-modification system"/>
    <property type="evidence" value="ECO:0007669"/>
    <property type="project" value="UniProtKB-KW"/>
</dbReference>
<proteinExistence type="predicted"/>
<dbReference type="SUPFAM" id="SSF53335">
    <property type="entry name" value="S-adenosyl-L-methionine-dependent methyltransferases"/>
    <property type="match status" value="1"/>
</dbReference>
<dbReference type="Gene3D" id="3.40.50.150">
    <property type="entry name" value="Vaccinia Virus protein VP39"/>
    <property type="match status" value="1"/>
</dbReference>
<dbReference type="PANTHER" id="PTHR33841:SF1">
    <property type="entry name" value="DNA METHYLTRANSFERASE A"/>
    <property type="match status" value="1"/>
</dbReference>
<dbReference type="InterPro" id="IPR050953">
    <property type="entry name" value="N4_N6_ade-DNA_methylase"/>
</dbReference>
<dbReference type="SUPFAM" id="SSF116734">
    <property type="entry name" value="DNA methylase specificity domain"/>
    <property type="match status" value="1"/>
</dbReference>
<keyword evidence="4" id="KW-0949">S-adenosyl-L-methionine</keyword>
<dbReference type="Gene3D" id="3.90.220.10">
    <property type="entry name" value="Adenine-n6-DNA-methyltransferase Taqi, Chain A, domain 2"/>
    <property type="match status" value="1"/>
</dbReference>
<dbReference type="InterPro" id="IPR011639">
    <property type="entry name" value="MethylTrfase_TaqI-like_dom"/>
</dbReference>
<evidence type="ECO:0000256" key="7">
    <source>
        <dbReference type="ARBA" id="ARBA00047942"/>
    </source>
</evidence>
<dbReference type="InterPro" id="IPR023135">
    <property type="entry name" value="N6_DNA_MeTrfase_TaqI_C"/>
</dbReference>
<keyword evidence="2" id="KW-0489">Methyltransferase</keyword>
<dbReference type="PRINTS" id="PR00507">
    <property type="entry name" value="N12N6MTFRASE"/>
</dbReference>
<evidence type="ECO:0000313" key="10">
    <source>
        <dbReference type="EMBL" id="BBH93170.1"/>
    </source>
</evidence>
<keyword evidence="5" id="KW-0680">Restriction system</keyword>
<keyword evidence="3" id="KW-0808">Transferase</keyword>
<accession>A0A455SZQ0</accession>
<dbReference type="PROSITE" id="PS00092">
    <property type="entry name" value="N6_MTASE"/>
    <property type="match status" value="1"/>
</dbReference>
<sequence>MLQSLSQPFSGSGRESSVPTPAMALMAPLLAEDAERTAAEEALLRAATEWRLWLSTALARCNAALAPDDLNRAVQLLLARLLFLRLCEERGLEPAGSFHRLSKQRMIYRRLQRRFQAAARRYAAGLFCVRPAATANMAAMGQSGSLSTLTEEQLSALTLDDETLRQLLQALYPPAAPCDFARLSPSVLGRLYEHFLEKTLTTDAAGHLVLSEERTAKKAEGIYYTPPPIVDYILAHSVAALLEREREIARAARLRVLDPCCGAGSFLTRLYRLLLLWFREQYVAAGPERFPQALRRDAQGRWRLTLAEGRRILLEQIYGVDLDRCAVEVTRLALFLLLLEECEGSARERAQVCRVLPRLEATIRCGNALGSAFGSGVAAARASQAELAPFDWQAAFPEVFRGTAGAEAAGFDAVIGNPPYLFGEQRPQLARPYLEAAFSLARRQYDACWLFIEQGLKLTRPGGRFAFVVPDALLARDEARQARATLLREGLLRVYHCGPVFRACVSAAVLVVERGAQPSLIACDVPAPASAGLAGLPVLPVQTRALCSRRRFLDDSRHRLLVHVSDEEAALLARLEREGEPLGQYVHISRGEEIGKRHVTTTGSLPILAGDNVARYYIAPPTRFVSALTKPTSFYQAPKIVVVKTGRRCVAALETAGLATMQSLYNLHLLDRRLSYEALLAILNSRLIDYYLYKTFTAYKRLFPQLNQTTLAALPLPRRLSAHQEPLIAAARAMMALQAQLAAARCGEERQLLEERRLQLEARINALVFDLYGLSEAETRMLESTV</sequence>
<dbReference type="AlphaFoldDB" id="A0A455SZQ0"/>
<dbReference type="EMBL" id="AP019377">
    <property type="protein sequence ID" value="BBH93170.1"/>
    <property type="molecule type" value="Genomic_DNA"/>
</dbReference>
<reference evidence="10" key="1">
    <citation type="submission" date="2018-12" db="EMBL/GenBank/DDBJ databases">
        <title>Novel natural products biosynthetic potential of the class Ktedonobacteria.</title>
        <authorList>
            <person name="Zheng Y."/>
            <person name="Saitou A."/>
            <person name="Wang C.M."/>
            <person name="Toyoda A."/>
            <person name="Minakuchi Y."/>
            <person name="Sekiguchi Y."/>
            <person name="Ueda K."/>
            <person name="Takano H."/>
            <person name="Sakai Y."/>
            <person name="Yokota A."/>
            <person name="Yabe S."/>
        </authorList>
    </citation>
    <scope>NUCLEOTIDE SEQUENCE</scope>
    <source>
        <strain evidence="10">A3-2</strain>
    </source>
</reference>
<dbReference type="Pfam" id="PF12950">
    <property type="entry name" value="TaqI_C"/>
    <property type="match status" value="1"/>
</dbReference>
<organism evidence="10">
    <name type="scientific">Thermogemmatispora argillosa</name>
    <dbReference type="NCBI Taxonomy" id="2045280"/>
    <lineage>
        <taxon>Bacteria</taxon>
        <taxon>Bacillati</taxon>
        <taxon>Chloroflexota</taxon>
        <taxon>Ktedonobacteria</taxon>
        <taxon>Thermogemmatisporales</taxon>
        <taxon>Thermogemmatisporaceae</taxon>
        <taxon>Thermogemmatispora</taxon>
    </lineage>
</organism>
<keyword evidence="6" id="KW-0238">DNA-binding</keyword>
<dbReference type="InterPro" id="IPR029063">
    <property type="entry name" value="SAM-dependent_MTases_sf"/>
</dbReference>
<feature type="domain" description="TaqI-like C-terminal specificity" evidence="9">
    <location>
        <begin position="606"/>
        <end position="716"/>
    </location>
</feature>
<evidence type="ECO:0000259" key="8">
    <source>
        <dbReference type="Pfam" id="PF07669"/>
    </source>
</evidence>
<name>A0A455SZQ0_9CHLR</name>
<gene>
    <name evidence="10" type="ORF">KTA_13690</name>
</gene>
<evidence type="ECO:0000256" key="3">
    <source>
        <dbReference type="ARBA" id="ARBA00022679"/>
    </source>
</evidence>
<dbReference type="InterPro" id="IPR002052">
    <property type="entry name" value="DNA_methylase_N6_adenine_CS"/>
</dbReference>
<evidence type="ECO:0000256" key="2">
    <source>
        <dbReference type="ARBA" id="ARBA00022603"/>
    </source>
</evidence>
<dbReference type="PANTHER" id="PTHR33841">
    <property type="entry name" value="DNA METHYLTRANSFERASE YEEA-RELATED"/>
    <property type="match status" value="1"/>
</dbReference>